<protein>
    <submittedName>
        <fullName evidence="2">Uncharacterized protein</fullName>
    </submittedName>
</protein>
<organism evidence="2 3">
    <name type="scientific">Plakobranchus ocellatus</name>
    <dbReference type="NCBI Taxonomy" id="259542"/>
    <lineage>
        <taxon>Eukaryota</taxon>
        <taxon>Metazoa</taxon>
        <taxon>Spiralia</taxon>
        <taxon>Lophotrochozoa</taxon>
        <taxon>Mollusca</taxon>
        <taxon>Gastropoda</taxon>
        <taxon>Heterobranchia</taxon>
        <taxon>Euthyneura</taxon>
        <taxon>Panpulmonata</taxon>
        <taxon>Sacoglossa</taxon>
        <taxon>Placobranchoidea</taxon>
        <taxon>Plakobranchidae</taxon>
        <taxon>Plakobranchus</taxon>
    </lineage>
</organism>
<reference evidence="2 3" key="1">
    <citation type="journal article" date="2021" name="Elife">
        <title>Chloroplast acquisition without the gene transfer in kleptoplastic sea slugs, Plakobranchus ocellatus.</title>
        <authorList>
            <person name="Maeda T."/>
            <person name="Takahashi S."/>
            <person name="Yoshida T."/>
            <person name="Shimamura S."/>
            <person name="Takaki Y."/>
            <person name="Nagai Y."/>
            <person name="Toyoda A."/>
            <person name="Suzuki Y."/>
            <person name="Arimoto A."/>
            <person name="Ishii H."/>
            <person name="Satoh N."/>
            <person name="Nishiyama T."/>
            <person name="Hasebe M."/>
            <person name="Maruyama T."/>
            <person name="Minagawa J."/>
            <person name="Obokata J."/>
            <person name="Shigenobu S."/>
        </authorList>
    </citation>
    <scope>NUCLEOTIDE SEQUENCE [LARGE SCALE GENOMIC DNA]</scope>
</reference>
<evidence type="ECO:0000256" key="1">
    <source>
        <dbReference type="SAM" id="MobiDB-lite"/>
    </source>
</evidence>
<dbReference type="EMBL" id="BLXT01004931">
    <property type="protein sequence ID" value="GFO18135.1"/>
    <property type="molecule type" value="Genomic_DNA"/>
</dbReference>
<evidence type="ECO:0000313" key="2">
    <source>
        <dbReference type="EMBL" id="GFO18135.1"/>
    </source>
</evidence>
<proteinExistence type="predicted"/>
<dbReference type="Proteomes" id="UP000735302">
    <property type="component" value="Unassembled WGS sequence"/>
</dbReference>
<name>A0AAV4BGA6_9GAST</name>
<sequence>MTRRKNKNNNNSDNDGNEYGDVNRSTTIIIIDNARVTKTVSIHEMSTGRRSRTSNDGYVLASPKQGDLRLLGPPSGLDAGSGARSRNRRFSCRSQGGLANYCATDAPEEEKRSTKLSTTVFKKFLTVKTRVLV</sequence>
<dbReference type="AlphaFoldDB" id="A0AAV4BGA6"/>
<evidence type="ECO:0000313" key="3">
    <source>
        <dbReference type="Proteomes" id="UP000735302"/>
    </source>
</evidence>
<accession>A0AAV4BGA6</accession>
<gene>
    <name evidence="2" type="ORF">PoB_004464000</name>
</gene>
<comment type="caution">
    <text evidence="2">The sequence shown here is derived from an EMBL/GenBank/DDBJ whole genome shotgun (WGS) entry which is preliminary data.</text>
</comment>
<feature type="region of interest" description="Disordered" evidence="1">
    <location>
        <begin position="1"/>
        <end position="21"/>
    </location>
</feature>
<keyword evidence="3" id="KW-1185">Reference proteome</keyword>
<feature type="region of interest" description="Disordered" evidence="1">
    <location>
        <begin position="45"/>
        <end position="89"/>
    </location>
</feature>